<sequence>MTSWKHQLLILCLLAFIVSAQASRLPKASWEQMMPKKLPTPSSAPSKGTNSVATATISSSESKQKLRSADKNV</sequence>
<evidence type="ECO:0000313" key="4">
    <source>
        <dbReference type="EMBL" id="WOG99758.1"/>
    </source>
</evidence>
<dbReference type="OMA" id="KEYYWEQ"/>
<gene>
    <name evidence="3" type="ORF">DCAR_016721</name>
    <name evidence="4" type="ORF">DCAR_0519113</name>
</gene>
<feature type="compositionally biased region" description="Basic and acidic residues" evidence="1">
    <location>
        <begin position="62"/>
        <end position="73"/>
    </location>
</feature>
<protein>
    <submittedName>
        <fullName evidence="3">Uncharacterized protein</fullName>
    </submittedName>
</protein>
<feature type="chain" id="PRO_5007854456" evidence="2">
    <location>
        <begin position="23"/>
        <end position="73"/>
    </location>
</feature>
<feature type="region of interest" description="Disordered" evidence="1">
    <location>
        <begin position="28"/>
        <end position="73"/>
    </location>
</feature>
<reference evidence="4" key="2">
    <citation type="submission" date="2022-03" db="EMBL/GenBank/DDBJ databases">
        <title>Draft title - Genomic analysis of global carrot germplasm unveils the trajectory of domestication and the origin of high carotenoid orange carrot.</title>
        <authorList>
            <person name="Iorizzo M."/>
            <person name="Ellison S."/>
            <person name="Senalik D."/>
            <person name="Macko-Podgorni A."/>
            <person name="Grzebelus D."/>
            <person name="Bostan H."/>
            <person name="Rolling W."/>
            <person name="Curaba J."/>
            <person name="Simon P."/>
        </authorList>
    </citation>
    <scope>NUCLEOTIDE SEQUENCE</scope>
    <source>
        <tissue evidence="4">Leaf</tissue>
    </source>
</reference>
<proteinExistence type="predicted"/>
<dbReference type="EMBL" id="CP093347">
    <property type="protein sequence ID" value="WOG99758.1"/>
    <property type="molecule type" value="Genomic_DNA"/>
</dbReference>
<dbReference type="Gramene" id="KZM93476">
    <property type="protein sequence ID" value="KZM93476"/>
    <property type="gene ID" value="DCAR_016721"/>
</dbReference>
<feature type="signal peptide" evidence="2">
    <location>
        <begin position="1"/>
        <end position="22"/>
    </location>
</feature>
<evidence type="ECO:0000256" key="2">
    <source>
        <dbReference type="SAM" id="SignalP"/>
    </source>
</evidence>
<accession>A0A164XQK9</accession>
<keyword evidence="5" id="KW-1185">Reference proteome</keyword>
<keyword evidence="2" id="KW-0732">Signal</keyword>
<dbReference type="AlphaFoldDB" id="A0A164XQK9"/>
<evidence type="ECO:0000313" key="3">
    <source>
        <dbReference type="EMBL" id="KZM93476.1"/>
    </source>
</evidence>
<evidence type="ECO:0000313" key="5">
    <source>
        <dbReference type="Proteomes" id="UP000077755"/>
    </source>
</evidence>
<evidence type="ECO:0000256" key="1">
    <source>
        <dbReference type="SAM" id="MobiDB-lite"/>
    </source>
</evidence>
<reference evidence="3" key="1">
    <citation type="journal article" date="2016" name="Nat. Genet.">
        <title>A high-quality carrot genome assembly provides new insights into carotenoid accumulation and asterid genome evolution.</title>
        <authorList>
            <person name="Iorizzo M."/>
            <person name="Ellison S."/>
            <person name="Senalik D."/>
            <person name="Zeng P."/>
            <person name="Satapoomin P."/>
            <person name="Huang J."/>
            <person name="Bowman M."/>
            <person name="Iovene M."/>
            <person name="Sanseverino W."/>
            <person name="Cavagnaro P."/>
            <person name="Yildiz M."/>
            <person name="Macko-Podgorni A."/>
            <person name="Moranska E."/>
            <person name="Grzebelus E."/>
            <person name="Grzebelus D."/>
            <person name="Ashrafi H."/>
            <person name="Zheng Z."/>
            <person name="Cheng S."/>
            <person name="Spooner D."/>
            <person name="Van Deynze A."/>
            <person name="Simon P."/>
        </authorList>
    </citation>
    <scope>NUCLEOTIDE SEQUENCE [LARGE SCALE GENOMIC DNA]</scope>
    <source>
        <tissue evidence="3">Leaf</tissue>
    </source>
</reference>
<dbReference type="Proteomes" id="UP000077755">
    <property type="component" value="Chromosome 5"/>
</dbReference>
<feature type="compositionally biased region" description="Polar residues" evidence="1">
    <location>
        <begin position="40"/>
        <end position="61"/>
    </location>
</feature>
<organism evidence="3">
    <name type="scientific">Daucus carota subsp. sativus</name>
    <name type="common">Carrot</name>
    <dbReference type="NCBI Taxonomy" id="79200"/>
    <lineage>
        <taxon>Eukaryota</taxon>
        <taxon>Viridiplantae</taxon>
        <taxon>Streptophyta</taxon>
        <taxon>Embryophyta</taxon>
        <taxon>Tracheophyta</taxon>
        <taxon>Spermatophyta</taxon>
        <taxon>Magnoliopsida</taxon>
        <taxon>eudicotyledons</taxon>
        <taxon>Gunneridae</taxon>
        <taxon>Pentapetalae</taxon>
        <taxon>asterids</taxon>
        <taxon>campanulids</taxon>
        <taxon>Apiales</taxon>
        <taxon>Apiaceae</taxon>
        <taxon>Apioideae</taxon>
        <taxon>Scandiceae</taxon>
        <taxon>Daucinae</taxon>
        <taxon>Daucus</taxon>
        <taxon>Daucus sect. Daucus</taxon>
    </lineage>
</organism>
<dbReference type="EMBL" id="LNRQ01000005">
    <property type="protein sequence ID" value="KZM93476.1"/>
    <property type="molecule type" value="Genomic_DNA"/>
</dbReference>
<name>A0A164XQK9_DAUCS</name>